<accession>A0A5N0Z2Z1</accession>
<dbReference type="SUPFAM" id="SSF55729">
    <property type="entry name" value="Acyl-CoA N-acyltransferases (Nat)"/>
    <property type="match status" value="1"/>
</dbReference>
<dbReference type="Gene3D" id="3.40.630.30">
    <property type="match status" value="1"/>
</dbReference>
<organism evidence="2 3">
    <name type="scientific">Enterococcus durans</name>
    <dbReference type="NCBI Taxonomy" id="53345"/>
    <lineage>
        <taxon>Bacteria</taxon>
        <taxon>Bacillati</taxon>
        <taxon>Bacillota</taxon>
        <taxon>Bacilli</taxon>
        <taxon>Lactobacillales</taxon>
        <taxon>Enterococcaceae</taxon>
        <taxon>Enterococcus</taxon>
    </lineage>
</organism>
<evidence type="ECO:0000259" key="1">
    <source>
        <dbReference type="PROSITE" id="PS51186"/>
    </source>
</evidence>
<dbReference type="EMBL" id="VYUT01000001">
    <property type="protein sequence ID" value="KAA9208586.1"/>
    <property type="molecule type" value="Genomic_DNA"/>
</dbReference>
<sequence>MQLRTIKITDYLEINSLIKEAFENSEYGYNGEAEIVTQLRFTNYYVPELEIIAVENNKIIGHGLLSEVEVINKNKTLCIGLALAPLSVAPAYQGRKIGETLLLTLETKAKELNYKFITILGSASYYSRYGYTPASQYDIEAPFDVPDESFMIKILSENALDGISGVIQYSEAFN</sequence>
<dbReference type="AlphaFoldDB" id="A0A5N0Z2Z1"/>
<dbReference type="GO" id="GO:0016747">
    <property type="term" value="F:acyltransferase activity, transferring groups other than amino-acyl groups"/>
    <property type="evidence" value="ECO:0007669"/>
    <property type="project" value="InterPro"/>
</dbReference>
<gene>
    <name evidence="2" type="ORF">F6X95_00380</name>
</gene>
<dbReference type="InterPro" id="IPR016181">
    <property type="entry name" value="Acyl_CoA_acyltransferase"/>
</dbReference>
<name>A0A5N0Z2Z1_9ENTE</name>
<dbReference type="Proteomes" id="UP000326078">
    <property type="component" value="Unassembled WGS sequence"/>
</dbReference>
<evidence type="ECO:0000313" key="3">
    <source>
        <dbReference type="Proteomes" id="UP000326078"/>
    </source>
</evidence>
<feature type="domain" description="N-acetyltransferase" evidence="1">
    <location>
        <begin position="1"/>
        <end position="152"/>
    </location>
</feature>
<evidence type="ECO:0000313" key="2">
    <source>
        <dbReference type="EMBL" id="KAA9208586.1"/>
    </source>
</evidence>
<proteinExistence type="predicted"/>
<comment type="caution">
    <text evidence="2">The sequence shown here is derived from an EMBL/GenBank/DDBJ whole genome shotgun (WGS) entry which is preliminary data.</text>
</comment>
<reference evidence="2 3" key="1">
    <citation type="submission" date="2019-09" db="EMBL/GenBank/DDBJ databases">
        <title>Vancomyinc resistant enterococci isolated from farm animals in Switzerland.</title>
        <authorList>
            <person name="Stevens M.J.A."/>
            <person name="Stephan R."/>
            <person name="Morach M."/>
            <person name="Nuesch-Inderbinen M."/>
        </authorList>
    </citation>
    <scope>NUCLEOTIDE SEQUENCE [LARGE SCALE GENOMIC DNA]</scope>
    <source>
        <strain evidence="2 3">GH27</strain>
    </source>
</reference>
<keyword evidence="2" id="KW-0808">Transferase</keyword>
<dbReference type="PROSITE" id="PS51186">
    <property type="entry name" value="GNAT"/>
    <property type="match status" value="1"/>
</dbReference>
<dbReference type="InterPro" id="IPR000182">
    <property type="entry name" value="GNAT_dom"/>
</dbReference>
<dbReference type="RefSeq" id="WP_104662067.1">
    <property type="nucleotide sequence ID" value="NZ_PTWL01000181.1"/>
</dbReference>
<protein>
    <submittedName>
        <fullName evidence="2">N-acetyltransferase</fullName>
    </submittedName>
</protein>
<dbReference type="Pfam" id="PF13527">
    <property type="entry name" value="Acetyltransf_9"/>
    <property type="match status" value="1"/>
</dbReference>
<dbReference type="CDD" id="cd04301">
    <property type="entry name" value="NAT_SF"/>
    <property type="match status" value="1"/>
</dbReference>